<evidence type="ECO:0000256" key="2">
    <source>
        <dbReference type="ARBA" id="ARBA00022737"/>
    </source>
</evidence>
<dbReference type="PROSITE" id="PS50206">
    <property type="entry name" value="RHODANESE_3"/>
    <property type="match status" value="2"/>
</dbReference>
<proteinExistence type="predicted"/>
<comment type="caution">
    <text evidence="4">The sequence shown here is derived from an EMBL/GenBank/DDBJ whole genome shotgun (WGS) entry which is preliminary data.</text>
</comment>
<keyword evidence="2" id="KW-0677">Repeat</keyword>
<dbReference type="Pfam" id="PF00581">
    <property type="entry name" value="Rhodanese"/>
    <property type="match status" value="2"/>
</dbReference>
<dbReference type="PANTHER" id="PTHR11364:SF27">
    <property type="entry name" value="SULFURTRANSFERASE"/>
    <property type="match status" value="1"/>
</dbReference>
<dbReference type="Gene3D" id="3.40.250.10">
    <property type="entry name" value="Rhodanese-like domain"/>
    <property type="match status" value="2"/>
</dbReference>
<dbReference type="PANTHER" id="PTHR11364">
    <property type="entry name" value="THIOSULFATE SULFERTANSFERASE"/>
    <property type="match status" value="1"/>
</dbReference>
<dbReference type="InterPro" id="IPR045078">
    <property type="entry name" value="TST/MPST-like"/>
</dbReference>
<dbReference type="EC" id="2.8.1.1" evidence="4"/>
<gene>
    <name evidence="4" type="ORF">GALL_174920</name>
</gene>
<feature type="domain" description="Rhodanese" evidence="3">
    <location>
        <begin position="38"/>
        <end position="158"/>
    </location>
</feature>
<keyword evidence="1 4" id="KW-0808">Transferase</keyword>
<dbReference type="EMBL" id="MLJW01000095">
    <property type="protein sequence ID" value="OIR00427.1"/>
    <property type="molecule type" value="Genomic_DNA"/>
</dbReference>
<dbReference type="AlphaFoldDB" id="A0A1J5RXL3"/>
<protein>
    <submittedName>
        <fullName evidence="4">Thiosulfate sulfurtransferase</fullName>
        <ecNumber evidence="4">2.8.1.1</ecNumber>
    </submittedName>
</protein>
<reference evidence="4" key="1">
    <citation type="submission" date="2016-10" db="EMBL/GenBank/DDBJ databases">
        <title>Sequence of Gallionella enrichment culture.</title>
        <authorList>
            <person name="Poehlein A."/>
            <person name="Muehling M."/>
            <person name="Daniel R."/>
        </authorList>
    </citation>
    <scope>NUCLEOTIDE SEQUENCE</scope>
</reference>
<dbReference type="InterPro" id="IPR036873">
    <property type="entry name" value="Rhodanese-like_dom_sf"/>
</dbReference>
<evidence type="ECO:0000259" key="3">
    <source>
        <dbReference type="PROSITE" id="PS50206"/>
    </source>
</evidence>
<evidence type="ECO:0000256" key="1">
    <source>
        <dbReference type="ARBA" id="ARBA00022679"/>
    </source>
</evidence>
<evidence type="ECO:0000313" key="4">
    <source>
        <dbReference type="EMBL" id="OIR00427.1"/>
    </source>
</evidence>
<dbReference type="SUPFAM" id="SSF52821">
    <property type="entry name" value="Rhodanese/Cell cycle control phosphatase"/>
    <property type="match status" value="2"/>
</dbReference>
<dbReference type="CDD" id="cd01448">
    <property type="entry name" value="TST_Repeat_1"/>
    <property type="match status" value="1"/>
</dbReference>
<feature type="domain" description="Rhodanese" evidence="3">
    <location>
        <begin position="188"/>
        <end position="303"/>
    </location>
</feature>
<dbReference type="InterPro" id="IPR001763">
    <property type="entry name" value="Rhodanese-like_dom"/>
</dbReference>
<dbReference type="CDD" id="cd01449">
    <property type="entry name" value="TST_Repeat_2"/>
    <property type="match status" value="1"/>
</dbReference>
<accession>A0A1J5RXL3</accession>
<dbReference type="GO" id="GO:0004792">
    <property type="term" value="F:thiosulfate-cyanide sulfurtransferase activity"/>
    <property type="evidence" value="ECO:0007669"/>
    <property type="project" value="UniProtKB-EC"/>
</dbReference>
<dbReference type="SMART" id="SM00450">
    <property type="entry name" value="RHOD"/>
    <property type="match status" value="2"/>
</dbReference>
<sequence>MKKILATSLLLLAASGGTALAASAQPLVDANWVKENSCKPGVVVLDIRSAIDGGSQVDYLRGHIPCAIYSDFMKGGWRTKVNNVPAMLPPLPQIAKLIGSLGIDNNTHVVIYSAGTNATSMGASTRVFWTFKVLGDNNVSILNGGYAGYVADKSNKIQTGMNTPKPATFSAHFRPELDATEAEVAKAMKQHVALVDNRPSDQYLGVNHVPLAKRSGTIPGAKNVPEAWLTENDGGKFRDAAALKKLYKDAGVATKGEQINFCNTGHWASVGWFASREILGNKQARLYDGSMVEWSADPKAPMVQKIKTE</sequence>
<organism evidence="4">
    <name type="scientific">mine drainage metagenome</name>
    <dbReference type="NCBI Taxonomy" id="410659"/>
    <lineage>
        <taxon>unclassified sequences</taxon>
        <taxon>metagenomes</taxon>
        <taxon>ecological metagenomes</taxon>
    </lineage>
</organism>
<name>A0A1J5RXL3_9ZZZZ</name>